<keyword evidence="10 19" id="KW-1133">Transmembrane helix</keyword>
<feature type="transmembrane region" description="Helical" evidence="19">
    <location>
        <begin position="46"/>
        <end position="65"/>
    </location>
</feature>
<organism evidence="20 21">
    <name type="scientific">Brumimicrobium aurantiacum</name>
    <dbReference type="NCBI Taxonomy" id="1737063"/>
    <lineage>
        <taxon>Bacteria</taxon>
        <taxon>Pseudomonadati</taxon>
        <taxon>Bacteroidota</taxon>
        <taxon>Flavobacteriia</taxon>
        <taxon>Flavobacteriales</taxon>
        <taxon>Crocinitomicaceae</taxon>
        <taxon>Brumimicrobium</taxon>
    </lineage>
</organism>
<dbReference type="InterPro" id="IPR033717">
    <property type="entry name" value="UDPK"/>
</dbReference>
<evidence type="ECO:0000256" key="6">
    <source>
        <dbReference type="ARBA" id="ARBA00022692"/>
    </source>
</evidence>
<dbReference type="RefSeq" id="WP_116881688.1">
    <property type="nucleotide sequence ID" value="NZ_QURB01000008.1"/>
</dbReference>
<keyword evidence="14" id="KW-1208">Phospholipid metabolism</keyword>
<feature type="binding site" evidence="18">
    <location>
        <position position="66"/>
    </location>
    <ligand>
        <name>a divalent metal cation</name>
        <dbReference type="ChEBI" id="CHEBI:60240"/>
    </ligand>
</feature>
<protein>
    <submittedName>
        <fullName evidence="20">Diacylglycerol kinase family protein</fullName>
    </submittedName>
</protein>
<comment type="caution">
    <text evidence="20">The sequence shown here is derived from an EMBL/GenBank/DDBJ whole genome shotgun (WGS) entry which is preliminary data.</text>
</comment>
<dbReference type="AlphaFoldDB" id="A0A3E1EVQ4"/>
<evidence type="ECO:0000256" key="14">
    <source>
        <dbReference type="ARBA" id="ARBA00023264"/>
    </source>
</evidence>
<name>A0A3E1EVQ4_9FLAO</name>
<gene>
    <name evidence="20" type="ORF">DXU93_12775</name>
</gene>
<dbReference type="Gene3D" id="1.10.287.3610">
    <property type="match status" value="1"/>
</dbReference>
<feature type="transmembrane region" description="Helical" evidence="19">
    <location>
        <begin position="86"/>
        <end position="110"/>
    </location>
</feature>
<keyword evidence="9 17" id="KW-0067">ATP-binding</keyword>
<dbReference type="GO" id="GO:0008654">
    <property type="term" value="P:phospholipid biosynthetic process"/>
    <property type="evidence" value="ECO:0007669"/>
    <property type="project" value="UniProtKB-KW"/>
</dbReference>
<evidence type="ECO:0000256" key="8">
    <source>
        <dbReference type="ARBA" id="ARBA00022777"/>
    </source>
</evidence>
<reference evidence="20 21" key="1">
    <citation type="submission" date="2018-08" db="EMBL/GenBank/DDBJ databases">
        <title>The draft genome squence of Brumimicrobium sp. N62.</title>
        <authorList>
            <person name="Du Z.-J."/>
            <person name="Luo H.-R."/>
        </authorList>
    </citation>
    <scope>NUCLEOTIDE SEQUENCE [LARGE SCALE GENOMIC DNA]</scope>
    <source>
        <strain evidence="20 21">N62</strain>
    </source>
</reference>
<dbReference type="InterPro" id="IPR036945">
    <property type="entry name" value="DAGK_sf"/>
</dbReference>
<feature type="binding site" evidence="17">
    <location>
        <begin position="84"/>
        <end position="85"/>
    </location>
    <ligand>
        <name>ATP</name>
        <dbReference type="ChEBI" id="CHEBI:30616"/>
    </ligand>
</feature>
<evidence type="ECO:0000313" key="21">
    <source>
        <dbReference type="Proteomes" id="UP000257127"/>
    </source>
</evidence>
<keyword evidence="3" id="KW-1003">Cell membrane</keyword>
<proteinExistence type="inferred from homology"/>
<evidence type="ECO:0000256" key="3">
    <source>
        <dbReference type="ARBA" id="ARBA00022475"/>
    </source>
</evidence>
<feature type="binding site" evidence="18">
    <location>
        <position position="18"/>
    </location>
    <ligand>
        <name>a divalent metal cation</name>
        <dbReference type="ChEBI" id="CHEBI:60240"/>
    </ligand>
</feature>
<dbReference type="CDD" id="cd14265">
    <property type="entry name" value="UDPK_IM_like"/>
    <property type="match status" value="1"/>
</dbReference>
<feature type="binding site" evidence="16">
    <location>
        <position position="59"/>
    </location>
    <ligand>
        <name>substrate</name>
    </ligand>
</feature>
<comment type="cofactor">
    <cofactor evidence="18">
        <name>Mg(2+)</name>
        <dbReference type="ChEBI" id="CHEBI:18420"/>
    </cofactor>
    <text evidence="18">Mn(2+), Zn(2+), Cd(2+) and Co(2+) support activity to lesser extents.</text>
</comment>
<evidence type="ECO:0000256" key="11">
    <source>
        <dbReference type="ARBA" id="ARBA00023098"/>
    </source>
</evidence>
<evidence type="ECO:0000256" key="7">
    <source>
        <dbReference type="ARBA" id="ARBA00022741"/>
    </source>
</evidence>
<dbReference type="GO" id="GO:0005886">
    <property type="term" value="C:plasma membrane"/>
    <property type="evidence" value="ECO:0007669"/>
    <property type="project" value="UniProtKB-SubCell"/>
</dbReference>
<evidence type="ECO:0000256" key="12">
    <source>
        <dbReference type="ARBA" id="ARBA00023136"/>
    </source>
</evidence>
<keyword evidence="5" id="KW-0808">Transferase</keyword>
<dbReference type="InterPro" id="IPR000829">
    <property type="entry name" value="DAGK"/>
</dbReference>
<evidence type="ECO:0000256" key="15">
    <source>
        <dbReference type="PIRSR" id="PIRSR600829-1"/>
    </source>
</evidence>
<keyword evidence="21" id="KW-1185">Reference proteome</keyword>
<evidence type="ECO:0000256" key="9">
    <source>
        <dbReference type="ARBA" id="ARBA00022840"/>
    </source>
</evidence>
<keyword evidence="12 19" id="KW-0472">Membrane</keyword>
<dbReference type="Proteomes" id="UP000257127">
    <property type="component" value="Unassembled WGS sequence"/>
</dbReference>
<keyword evidence="8 20" id="KW-0418">Kinase</keyword>
<comment type="subcellular location">
    <subcellularLocation>
        <location evidence="1">Cell membrane</location>
        <topology evidence="1">Multi-pass membrane protein</topology>
    </subcellularLocation>
</comment>
<keyword evidence="18" id="KW-0479">Metal-binding</keyword>
<sequence>MLGFRHAICGLQQMLRTERNFKVQVVIFIAVVICGFSFGISAQEWTILLLVSALVLSLEIINSAIEKLCDLYSTDYNEKIKIIKDISAGAVFITALFAVLIGVIIFYPYLKALF</sequence>
<evidence type="ECO:0000256" key="1">
    <source>
        <dbReference type="ARBA" id="ARBA00004651"/>
    </source>
</evidence>
<keyword evidence="7 17" id="KW-0547">Nucleotide-binding</keyword>
<keyword evidence="6 19" id="KW-0812">Transmembrane</keyword>
<evidence type="ECO:0000256" key="17">
    <source>
        <dbReference type="PIRSR" id="PIRSR600829-3"/>
    </source>
</evidence>
<evidence type="ECO:0000256" key="2">
    <source>
        <dbReference type="ARBA" id="ARBA00005967"/>
    </source>
</evidence>
<dbReference type="PANTHER" id="PTHR34299:SF1">
    <property type="entry name" value="DIACYLGLYCEROL KINASE"/>
    <property type="match status" value="1"/>
</dbReference>
<accession>A0A3E1EVQ4</accession>
<dbReference type="EMBL" id="QURB01000008">
    <property type="protein sequence ID" value="RFC53630.1"/>
    <property type="molecule type" value="Genomic_DNA"/>
</dbReference>
<evidence type="ECO:0000313" key="20">
    <source>
        <dbReference type="EMBL" id="RFC53630.1"/>
    </source>
</evidence>
<dbReference type="Pfam" id="PF01219">
    <property type="entry name" value="DAGK_prokar"/>
    <property type="match status" value="1"/>
</dbReference>
<dbReference type="GO" id="GO:0005524">
    <property type="term" value="F:ATP binding"/>
    <property type="evidence" value="ECO:0007669"/>
    <property type="project" value="UniProtKB-KW"/>
</dbReference>
<keyword evidence="13" id="KW-0594">Phospholipid biosynthesis</keyword>
<feature type="transmembrane region" description="Helical" evidence="19">
    <location>
        <begin position="21"/>
        <end position="40"/>
    </location>
</feature>
<evidence type="ECO:0000256" key="13">
    <source>
        <dbReference type="ARBA" id="ARBA00023209"/>
    </source>
</evidence>
<keyword evidence="11" id="KW-0443">Lipid metabolism</keyword>
<evidence type="ECO:0000256" key="10">
    <source>
        <dbReference type="ARBA" id="ARBA00022989"/>
    </source>
</evidence>
<dbReference type="PANTHER" id="PTHR34299">
    <property type="entry name" value="DIACYLGLYCEROL KINASE"/>
    <property type="match status" value="1"/>
</dbReference>
<keyword evidence="4" id="KW-0444">Lipid biosynthesis</keyword>
<evidence type="ECO:0000256" key="18">
    <source>
        <dbReference type="PIRSR" id="PIRSR600829-4"/>
    </source>
</evidence>
<evidence type="ECO:0000256" key="16">
    <source>
        <dbReference type="PIRSR" id="PIRSR600829-2"/>
    </source>
</evidence>
<feature type="active site" description="Proton acceptor" evidence="15">
    <location>
        <position position="59"/>
    </location>
</feature>
<feature type="binding site" evidence="17">
    <location>
        <position position="66"/>
    </location>
    <ligand>
        <name>ATP</name>
        <dbReference type="ChEBI" id="CHEBI:30616"/>
    </ligand>
</feature>
<dbReference type="OrthoDB" id="1493837at2"/>
<keyword evidence="18" id="KW-0460">Magnesium</keyword>
<evidence type="ECO:0000256" key="19">
    <source>
        <dbReference type="SAM" id="Phobius"/>
    </source>
</evidence>
<dbReference type="GO" id="GO:0016301">
    <property type="term" value="F:kinase activity"/>
    <property type="evidence" value="ECO:0007669"/>
    <property type="project" value="UniProtKB-KW"/>
</dbReference>
<comment type="similarity">
    <text evidence="2">Belongs to the bacterial diacylglycerol kinase family.</text>
</comment>
<dbReference type="GO" id="GO:0046872">
    <property type="term" value="F:metal ion binding"/>
    <property type="evidence" value="ECO:0007669"/>
    <property type="project" value="UniProtKB-KW"/>
</dbReference>
<evidence type="ECO:0000256" key="5">
    <source>
        <dbReference type="ARBA" id="ARBA00022679"/>
    </source>
</evidence>
<feature type="binding site" evidence="17">
    <location>
        <position position="18"/>
    </location>
    <ligand>
        <name>ATP</name>
        <dbReference type="ChEBI" id="CHEBI:30616"/>
    </ligand>
</feature>
<evidence type="ECO:0000256" key="4">
    <source>
        <dbReference type="ARBA" id="ARBA00022516"/>
    </source>
</evidence>